<accession>F0SPH2</accession>
<gene>
    <name evidence="1" type="ordered locus">Plabr_0247</name>
</gene>
<sequence length="188" mass="21595">MLIVVQCVEQRRHLRGTFPDGCEFVEDDGRGARHTFVRCVSRSQELIYLQDDAVCCPKFLATLASRDLGRFDIVMLFCNRKAVNHCQSSEELIAVPRSYLTMAVGLYLSRRVCDAVEAWELQWSERNPQHRAAIDYMLRDLLMHNKWSLGATVPSLVQHRDADSHLGHPCGRRQSESYRRAFGDVDLI</sequence>
<reference evidence="2" key="1">
    <citation type="submission" date="2011-02" db="EMBL/GenBank/DDBJ databases">
        <title>The complete genome of Planctomyces brasiliensis DSM 5305.</title>
        <authorList>
            <person name="Lucas S."/>
            <person name="Copeland A."/>
            <person name="Lapidus A."/>
            <person name="Bruce D."/>
            <person name="Goodwin L."/>
            <person name="Pitluck S."/>
            <person name="Kyrpides N."/>
            <person name="Mavromatis K."/>
            <person name="Pagani I."/>
            <person name="Ivanova N."/>
            <person name="Ovchinnikova G."/>
            <person name="Lu M."/>
            <person name="Detter J.C."/>
            <person name="Han C."/>
            <person name="Land M."/>
            <person name="Hauser L."/>
            <person name="Markowitz V."/>
            <person name="Cheng J.-F."/>
            <person name="Hugenholtz P."/>
            <person name="Woyke T."/>
            <person name="Wu D."/>
            <person name="Tindall B."/>
            <person name="Pomrenke H.G."/>
            <person name="Brambilla E."/>
            <person name="Klenk H.-P."/>
            <person name="Eisen J.A."/>
        </authorList>
    </citation>
    <scope>NUCLEOTIDE SEQUENCE [LARGE SCALE GENOMIC DNA]</scope>
    <source>
        <strain evidence="2">ATCC 49424 / DSM 5305 / JCM 21570 / NBRC 103401 / IFAM 1448</strain>
    </source>
</reference>
<dbReference type="KEGG" id="pbs:Plabr_0247"/>
<dbReference type="Proteomes" id="UP000006860">
    <property type="component" value="Chromosome"/>
</dbReference>
<proteinExistence type="predicted"/>
<dbReference type="AlphaFoldDB" id="F0SPH2"/>
<dbReference type="STRING" id="756272.Plabr_0247"/>
<keyword evidence="2" id="KW-1185">Reference proteome</keyword>
<protein>
    <submittedName>
        <fullName evidence="1">Uncharacterized protein</fullName>
    </submittedName>
</protein>
<organism evidence="1 2">
    <name type="scientific">Rubinisphaera brasiliensis (strain ATCC 49424 / DSM 5305 / JCM 21570 / IAM 15109 / NBRC 103401 / IFAM 1448)</name>
    <name type="common">Planctomyces brasiliensis</name>
    <dbReference type="NCBI Taxonomy" id="756272"/>
    <lineage>
        <taxon>Bacteria</taxon>
        <taxon>Pseudomonadati</taxon>
        <taxon>Planctomycetota</taxon>
        <taxon>Planctomycetia</taxon>
        <taxon>Planctomycetales</taxon>
        <taxon>Planctomycetaceae</taxon>
        <taxon>Rubinisphaera</taxon>
    </lineage>
</organism>
<name>F0SPH2_RUBBR</name>
<evidence type="ECO:0000313" key="2">
    <source>
        <dbReference type="Proteomes" id="UP000006860"/>
    </source>
</evidence>
<dbReference type="EMBL" id="CP002546">
    <property type="protein sequence ID" value="ADY57876.1"/>
    <property type="molecule type" value="Genomic_DNA"/>
</dbReference>
<evidence type="ECO:0000313" key="1">
    <source>
        <dbReference type="EMBL" id="ADY57876.1"/>
    </source>
</evidence>
<dbReference type="HOGENOM" id="CLU_1440091_0_0_0"/>